<feature type="domain" description="HTH cro/C1-type" evidence="2">
    <location>
        <begin position="20"/>
        <end position="72"/>
    </location>
</feature>
<dbReference type="EMBL" id="FOVF01000016">
    <property type="protein sequence ID" value="SFN35345.1"/>
    <property type="molecule type" value="Genomic_DNA"/>
</dbReference>
<sequence length="116" mass="12862">MSFTASLSDSRVLESIGERISRHRLDRNLTQADLATAAGVSKRTIERLEAGESTQLSNFIRILRALELLPGLDALIPAAPPSPLDQLKLQGRQRQRASSARETPNPGKSWSWNDER</sequence>
<keyword evidence="4" id="KW-1185">Reference proteome</keyword>
<dbReference type="RefSeq" id="WP_092408163.1">
    <property type="nucleotide sequence ID" value="NZ_FOVF01000016.1"/>
</dbReference>
<dbReference type="Pfam" id="PF01381">
    <property type="entry name" value="HTH_3"/>
    <property type="match status" value="1"/>
</dbReference>
<feature type="compositionally biased region" description="Polar residues" evidence="1">
    <location>
        <begin position="106"/>
        <end position="116"/>
    </location>
</feature>
<evidence type="ECO:0000313" key="3">
    <source>
        <dbReference type="EMBL" id="SFN35345.1"/>
    </source>
</evidence>
<dbReference type="CDD" id="cd00093">
    <property type="entry name" value="HTH_XRE"/>
    <property type="match status" value="1"/>
</dbReference>
<dbReference type="STRING" id="578942.SAMN05216289_11641"/>
<dbReference type="InterPro" id="IPR010982">
    <property type="entry name" value="Lambda_DNA-bd_dom_sf"/>
</dbReference>
<feature type="region of interest" description="Disordered" evidence="1">
    <location>
        <begin position="80"/>
        <end position="116"/>
    </location>
</feature>
<evidence type="ECO:0000259" key="2">
    <source>
        <dbReference type="PROSITE" id="PS50943"/>
    </source>
</evidence>
<evidence type="ECO:0000313" key="4">
    <source>
        <dbReference type="Proteomes" id="UP000198575"/>
    </source>
</evidence>
<dbReference type="Gene3D" id="1.10.260.40">
    <property type="entry name" value="lambda repressor-like DNA-binding domains"/>
    <property type="match status" value="1"/>
</dbReference>
<dbReference type="InterPro" id="IPR001387">
    <property type="entry name" value="Cro/C1-type_HTH"/>
</dbReference>
<protein>
    <submittedName>
        <fullName evidence="3">Helix-turn-helix</fullName>
    </submittedName>
</protein>
<organism evidence="3 4">
    <name type="scientific">Dokdonella immobilis</name>
    <dbReference type="NCBI Taxonomy" id="578942"/>
    <lineage>
        <taxon>Bacteria</taxon>
        <taxon>Pseudomonadati</taxon>
        <taxon>Pseudomonadota</taxon>
        <taxon>Gammaproteobacteria</taxon>
        <taxon>Lysobacterales</taxon>
        <taxon>Rhodanobacteraceae</taxon>
        <taxon>Dokdonella</taxon>
    </lineage>
</organism>
<dbReference type="SUPFAM" id="SSF47413">
    <property type="entry name" value="lambda repressor-like DNA-binding domains"/>
    <property type="match status" value="1"/>
</dbReference>
<proteinExistence type="predicted"/>
<dbReference type="SMART" id="SM00530">
    <property type="entry name" value="HTH_XRE"/>
    <property type="match status" value="1"/>
</dbReference>
<dbReference type="Proteomes" id="UP000198575">
    <property type="component" value="Unassembled WGS sequence"/>
</dbReference>
<accession>A0A1I4YBE2</accession>
<dbReference type="GO" id="GO:0003677">
    <property type="term" value="F:DNA binding"/>
    <property type="evidence" value="ECO:0007669"/>
    <property type="project" value="InterPro"/>
</dbReference>
<dbReference type="AlphaFoldDB" id="A0A1I4YBE2"/>
<evidence type="ECO:0000256" key="1">
    <source>
        <dbReference type="SAM" id="MobiDB-lite"/>
    </source>
</evidence>
<dbReference type="OrthoDB" id="7595480at2"/>
<name>A0A1I4YBE2_9GAMM</name>
<reference evidence="3 4" key="1">
    <citation type="submission" date="2016-10" db="EMBL/GenBank/DDBJ databases">
        <authorList>
            <person name="de Groot N.N."/>
        </authorList>
    </citation>
    <scope>NUCLEOTIDE SEQUENCE [LARGE SCALE GENOMIC DNA]</scope>
    <source>
        <strain evidence="3 4">CGMCC 1.7659</strain>
    </source>
</reference>
<gene>
    <name evidence="3" type="ORF">SAMN05216289_11641</name>
</gene>
<dbReference type="PROSITE" id="PS50943">
    <property type="entry name" value="HTH_CROC1"/>
    <property type="match status" value="1"/>
</dbReference>